<keyword evidence="4" id="KW-1185">Reference proteome</keyword>
<dbReference type="EMBL" id="AAOE01000001">
    <property type="protein sequence ID" value="EAR11163.1"/>
    <property type="molecule type" value="Genomic_DNA"/>
</dbReference>
<evidence type="ECO:0000313" key="4">
    <source>
        <dbReference type="Proteomes" id="UP000005953"/>
    </source>
</evidence>
<dbReference type="HOGENOM" id="CLU_005679_2_3_6"/>
<evidence type="ECO:0000256" key="1">
    <source>
        <dbReference type="SAM" id="Phobius"/>
    </source>
</evidence>
<proteinExistence type="predicted"/>
<dbReference type="STRING" id="314283.MED297_19787"/>
<keyword evidence="3" id="KW-0012">Acyltransferase</keyword>
<keyword evidence="1" id="KW-0812">Transmembrane</keyword>
<keyword evidence="1" id="KW-1133">Transmembrane helix</keyword>
<dbReference type="AlphaFoldDB" id="A4B962"/>
<keyword evidence="3" id="KW-0808">Transferase</keyword>
<feature type="transmembrane region" description="Helical" evidence="1">
    <location>
        <begin position="232"/>
        <end position="251"/>
    </location>
</feature>
<feature type="transmembrane region" description="Helical" evidence="1">
    <location>
        <begin position="72"/>
        <end position="92"/>
    </location>
</feature>
<evidence type="ECO:0000313" key="3">
    <source>
        <dbReference type="EMBL" id="EAR11163.1"/>
    </source>
</evidence>
<comment type="caution">
    <text evidence="3">The sequence shown here is derived from an EMBL/GenBank/DDBJ whole genome shotgun (WGS) entry which is preliminary data.</text>
</comment>
<gene>
    <name evidence="3" type="ORF">MED297_19787</name>
</gene>
<protein>
    <submittedName>
        <fullName evidence="3">Acyltransferase family protein</fullName>
    </submittedName>
</protein>
<feature type="transmembrane region" description="Helical" evidence="1">
    <location>
        <begin position="263"/>
        <end position="285"/>
    </location>
</feature>
<organism evidence="3 4">
    <name type="scientific">Reinekea blandensis MED297</name>
    <dbReference type="NCBI Taxonomy" id="314283"/>
    <lineage>
        <taxon>Bacteria</taxon>
        <taxon>Pseudomonadati</taxon>
        <taxon>Pseudomonadota</taxon>
        <taxon>Gammaproteobacteria</taxon>
        <taxon>Oceanospirillales</taxon>
        <taxon>Saccharospirillaceae</taxon>
        <taxon>Reinekea</taxon>
    </lineage>
</organism>
<feature type="transmembrane region" description="Helical" evidence="1">
    <location>
        <begin position="205"/>
        <end position="225"/>
    </location>
</feature>
<dbReference type="InterPro" id="IPR002656">
    <property type="entry name" value="Acyl_transf_3_dom"/>
</dbReference>
<feature type="transmembrane region" description="Helical" evidence="1">
    <location>
        <begin position="327"/>
        <end position="351"/>
    </location>
</feature>
<evidence type="ECO:0000259" key="2">
    <source>
        <dbReference type="Pfam" id="PF01757"/>
    </source>
</evidence>
<feature type="transmembrane region" description="Helical" evidence="1">
    <location>
        <begin position="297"/>
        <end position="315"/>
    </location>
</feature>
<dbReference type="PANTHER" id="PTHR23028:SF53">
    <property type="entry name" value="ACYL_TRANSF_3 DOMAIN-CONTAINING PROTEIN"/>
    <property type="match status" value="1"/>
</dbReference>
<reference evidence="3 4" key="1">
    <citation type="submission" date="2006-02" db="EMBL/GenBank/DDBJ databases">
        <authorList>
            <person name="Pinhassi J."/>
            <person name="Pedros-Alio C."/>
            <person name="Ferriera S."/>
            <person name="Johnson J."/>
            <person name="Kravitz S."/>
            <person name="Halpern A."/>
            <person name="Remington K."/>
            <person name="Beeson K."/>
            <person name="Tran B."/>
            <person name="Rogers Y.-H."/>
            <person name="Friedman R."/>
            <person name="Venter J.C."/>
        </authorList>
    </citation>
    <scope>NUCLEOTIDE SEQUENCE [LARGE SCALE GENOMIC DNA]</scope>
    <source>
        <strain evidence="3 4">MED297</strain>
    </source>
</reference>
<dbReference type="RefSeq" id="WP_008044637.1">
    <property type="nucleotide sequence ID" value="NZ_CH724151.1"/>
</dbReference>
<accession>A4B962</accession>
<dbReference type="Pfam" id="PF01757">
    <property type="entry name" value="Acyl_transf_3"/>
    <property type="match status" value="1"/>
</dbReference>
<feature type="transmembrane region" description="Helical" evidence="1">
    <location>
        <begin position="112"/>
        <end position="133"/>
    </location>
</feature>
<dbReference type="OrthoDB" id="9767863at2"/>
<keyword evidence="1" id="KW-0472">Membrane</keyword>
<feature type="transmembrane region" description="Helical" evidence="1">
    <location>
        <begin position="21"/>
        <end position="40"/>
    </location>
</feature>
<dbReference type="GO" id="GO:0016020">
    <property type="term" value="C:membrane"/>
    <property type="evidence" value="ECO:0007669"/>
    <property type="project" value="TreeGrafter"/>
</dbReference>
<sequence>MTTRAYIYLFNNQPTFLRHRYAELDLFRFIAAMMVLLYHFTASGVGNTMHADRYNLIATNSLFPTLTEATRFGFLGVNLFFMISGFIIFASASSRSAVNFAVNRAIRLYPTYWLSILFTLAVLYGFLGTNFSLPLKDIILNLTMIQPYLGVGHLDPVYWTLVVELHFYFLVFFLLLANQIKAWRFWLTLWLVMSWAYVLTGQPFFYAYLFDAQYAGYFIAGILFCTHYKQRWDYWSLVMLCGAFLLCLYSLPQQVALYNAGEASISMIITGDLIITGLFAAFALFSSGRVTLSSHPTLILLGAMTYPLYLTHHQFGRYLIDRVAPMIGSHASVILAIVLSLAIAYIFVIIIDRNITPALKTLSGKLFTLKPTRKEAI</sequence>
<feature type="domain" description="Acyltransferase 3" evidence="2">
    <location>
        <begin position="22"/>
        <end position="348"/>
    </location>
</feature>
<name>A4B962_9GAMM</name>
<feature type="transmembrane region" description="Helical" evidence="1">
    <location>
        <begin position="183"/>
        <end position="199"/>
    </location>
</feature>
<dbReference type="GO" id="GO:0009103">
    <property type="term" value="P:lipopolysaccharide biosynthetic process"/>
    <property type="evidence" value="ECO:0007669"/>
    <property type="project" value="TreeGrafter"/>
</dbReference>
<feature type="transmembrane region" description="Helical" evidence="1">
    <location>
        <begin position="157"/>
        <end position="176"/>
    </location>
</feature>
<dbReference type="InterPro" id="IPR050879">
    <property type="entry name" value="Acyltransferase_3"/>
</dbReference>
<dbReference type="PANTHER" id="PTHR23028">
    <property type="entry name" value="ACETYLTRANSFERASE"/>
    <property type="match status" value="1"/>
</dbReference>
<dbReference type="Proteomes" id="UP000005953">
    <property type="component" value="Unassembled WGS sequence"/>
</dbReference>
<dbReference type="GO" id="GO:0016747">
    <property type="term" value="F:acyltransferase activity, transferring groups other than amino-acyl groups"/>
    <property type="evidence" value="ECO:0007669"/>
    <property type="project" value="InterPro"/>
</dbReference>